<accession>A0A0W0Y0A3</accession>
<proteinExistence type="predicted"/>
<feature type="signal peptide" evidence="1">
    <location>
        <begin position="1"/>
        <end position="18"/>
    </location>
</feature>
<evidence type="ECO:0000313" key="2">
    <source>
        <dbReference type="EMBL" id="KTD50455.1"/>
    </source>
</evidence>
<dbReference type="OrthoDB" id="5648461at2"/>
<name>A0A0W0Y0A3_9GAMM</name>
<reference evidence="2 3" key="1">
    <citation type="submission" date="2015-11" db="EMBL/GenBank/DDBJ databases">
        <title>Genomic analysis of 38 Legionella species identifies large and diverse effector repertoires.</title>
        <authorList>
            <person name="Burstein D."/>
            <person name="Amaro F."/>
            <person name="Zusman T."/>
            <person name="Lifshitz Z."/>
            <person name="Cohen O."/>
            <person name="Gilbert J.A."/>
            <person name="Pupko T."/>
            <person name="Shuman H.A."/>
            <person name="Segal G."/>
        </authorList>
    </citation>
    <scope>NUCLEOTIDE SEQUENCE [LARGE SCALE GENOMIC DNA]</scope>
    <source>
        <strain evidence="2 3">CDC#1442-AUS-E</strain>
    </source>
</reference>
<dbReference type="Proteomes" id="UP000054618">
    <property type="component" value="Unassembled WGS sequence"/>
</dbReference>
<organism evidence="2 3">
    <name type="scientific">Legionella quinlivanii</name>
    <dbReference type="NCBI Taxonomy" id="45073"/>
    <lineage>
        <taxon>Bacteria</taxon>
        <taxon>Pseudomonadati</taxon>
        <taxon>Pseudomonadota</taxon>
        <taxon>Gammaproteobacteria</taxon>
        <taxon>Legionellales</taxon>
        <taxon>Legionellaceae</taxon>
        <taxon>Legionella</taxon>
    </lineage>
</organism>
<dbReference type="EMBL" id="LNYS01000008">
    <property type="protein sequence ID" value="KTD50455.1"/>
    <property type="molecule type" value="Genomic_DNA"/>
</dbReference>
<sequence length="279" mass="31078">MRLIIAFFLGWIAFDVSAAESVCSSSGAFRNANGCMPVVFVVRHAEDTASGPHALTAEGMKHAELYIKLFNDYIWGDTHSIGKDKNPACVCPVGKIISISDKGGDVSPRNPNPNPSSNPYQTILKVSESLGIPITTDNGETQYWSSFQWNADAKKKLFDYSGNQAQFSVIIAWDKQGLNPTAEDYAKLVTWLSSPESKISYKDFTPLLKNFPNKLPADGSFALDPSRTTLWVYSDQNEEGKFVNMRVYQQVFYKKDCTSDPSWAPKLDSECIIPQQRSY</sequence>
<feature type="chain" id="PRO_5006917136" evidence="1">
    <location>
        <begin position="19"/>
        <end position="279"/>
    </location>
</feature>
<gene>
    <name evidence="2" type="ORF">Lqui_1780</name>
</gene>
<keyword evidence="3" id="KW-1185">Reference proteome</keyword>
<evidence type="ECO:0000313" key="3">
    <source>
        <dbReference type="Proteomes" id="UP000054618"/>
    </source>
</evidence>
<dbReference type="AlphaFoldDB" id="A0A0W0Y0A3"/>
<evidence type="ECO:0000256" key="1">
    <source>
        <dbReference type="SAM" id="SignalP"/>
    </source>
</evidence>
<dbReference type="RefSeq" id="WP_058507861.1">
    <property type="nucleotide sequence ID" value="NZ_CAAAIK010000003.1"/>
</dbReference>
<dbReference type="PATRIC" id="fig|45073.5.peg.1878"/>
<protein>
    <submittedName>
        <fullName evidence="2">Uncharacterized protein</fullName>
    </submittedName>
</protein>
<keyword evidence="1" id="KW-0732">Signal</keyword>
<comment type="caution">
    <text evidence="2">The sequence shown here is derived from an EMBL/GenBank/DDBJ whole genome shotgun (WGS) entry which is preliminary data.</text>
</comment>